<feature type="domain" description="LXG" evidence="3">
    <location>
        <begin position="2"/>
        <end position="65"/>
    </location>
</feature>
<keyword evidence="5" id="KW-1185">Reference proteome</keyword>
<evidence type="ECO:0000313" key="4">
    <source>
        <dbReference type="EMBL" id="MEC0484966.1"/>
    </source>
</evidence>
<evidence type="ECO:0000313" key="5">
    <source>
        <dbReference type="Proteomes" id="UP001341297"/>
    </source>
</evidence>
<feature type="compositionally biased region" description="Basic and acidic residues" evidence="2">
    <location>
        <begin position="116"/>
        <end position="134"/>
    </location>
</feature>
<accession>A0ABU6H1R5</accession>
<proteinExistence type="inferred from homology"/>
<comment type="caution">
    <text evidence="4">The sequence shown here is derived from an EMBL/GenBank/DDBJ whole genome shotgun (WGS) entry which is preliminary data.</text>
</comment>
<dbReference type="RefSeq" id="WP_232517695.1">
    <property type="nucleotide sequence ID" value="NZ_CP023481.1"/>
</dbReference>
<dbReference type="EMBL" id="JARRTL010000008">
    <property type="protein sequence ID" value="MEC0484966.1"/>
    <property type="molecule type" value="Genomic_DNA"/>
</dbReference>
<comment type="similarity">
    <text evidence="1">In the N-terminal section; belongs to the LXG family.</text>
</comment>
<reference evidence="4 5" key="1">
    <citation type="submission" date="2023-03" db="EMBL/GenBank/DDBJ databases">
        <title>Agriculturally important microbes genome sequencing.</title>
        <authorList>
            <person name="Dunlap C."/>
        </authorList>
    </citation>
    <scope>NUCLEOTIDE SEQUENCE [LARGE SCALE GENOMIC DNA]</scope>
    <source>
        <strain evidence="4 5">CBP-3203</strain>
    </source>
</reference>
<organism evidence="4 5">
    <name type="scientific">Bacillus glycinifermentans</name>
    <dbReference type="NCBI Taxonomy" id="1664069"/>
    <lineage>
        <taxon>Bacteria</taxon>
        <taxon>Bacillati</taxon>
        <taxon>Bacillota</taxon>
        <taxon>Bacilli</taxon>
        <taxon>Bacillales</taxon>
        <taxon>Bacillaceae</taxon>
        <taxon>Bacillus</taxon>
    </lineage>
</organism>
<feature type="region of interest" description="Disordered" evidence="2">
    <location>
        <begin position="81"/>
        <end position="145"/>
    </location>
</feature>
<protein>
    <submittedName>
        <fullName evidence="4">T7SS effector LXG polymorphic toxin</fullName>
    </submittedName>
</protein>
<evidence type="ECO:0000256" key="1">
    <source>
        <dbReference type="ARBA" id="ARBA00034117"/>
    </source>
</evidence>
<dbReference type="Proteomes" id="UP001341297">
    <property type="component" value="Unassembled WGS sequence"/>
</dbReference>
<evidence type="ECO:0000256" key="2">
    <source>
        <dbReference type="SAM" id="MobiDB-lite"/>
    </source>
</evidence>
<feature type="compositionally biased region" description="Polar residues" evidence="2">
    <location>
        <begin position="84"/>
        <end position="99"/>
    </location>
</feature>
<gene>
    <name evidence="4" type="ORF">P8828_08900</name>
</gene>
<evidence type="ECO:0000259" key="3">
    <source>
        <dbReference type="Pfam" id="PF04740"/>
    </source>
</evidence>
<name>A0ABU6H1R5_9BACI</name>
<sequence length="145" mass="16508">MKATEIVSVLKLEMDSIIASISYIVNLENWTLDDYIDKMKAQKTRQDTINAVYELDESFKTEIRQFTSGKTADKRIPLAKSPKTAVTQKGNKILSSPNERPSLCPTAGVRHRPPHRNPDHPRGCRENAGERAWDCEDDPYPFQFS</sequence>
<dbReference type="Pfam" id="PF04740">
    <property type="entry name" value="LXG"/>
    <property type="match status" value="1"/>
</dbReference>
<dbReference type="InterPro" id="IPR006829">
    <property type="entry name" value="LXG_dom"/>
</dbReference>